<dbReference type="AlphaFoldDB" id="A0A7X6DU88"/>
<keyword evidence="2" id="KW-1185">Reference proteome</keyword>
<dbReference type="InterPro" id="IPR021375">
    <property type="entry name" value="DUF2997"/>
</dbReference>
<comment type="caution">
    <text evidence="1">The sequence shown here is derived from an EMBL/GenBank/DDBJ whole genome shotgun (WGS) entry which is preliminary data.</text>
</comment>
<proteinExistence type="predicted"/>
<organism evidence="1 2">
    <name type="scientific">Candidatus Manganitrophus noduliformans</name>
    <dbReference type="NCBI Taxonomy" id="2606439"/>
    <lineage>
        <taxon>Bacteria</taxon>
        <taxon>Pseudomonadati</taxon>
        <taxon>Nitrospirota</taxon>
        <taxon>Nitrospiria</taxon>
        <taxon>Candidatus Troglogloeales</taxon>
        <taxon>Candidatus Manganitrophaceae</taxon>
        <taxon>Candidatus Manganitrophus</taxon>
    </lineage>
</organism>
<accession>A0A7X6DU88</accession>
<evidence type="ECO:0000313" key="2">
    <source>
        <dbReference type="Proteomes" id="UP000534783"/>
    </source>
</evidence>
<gene>
    <name evidence="1" type="ORF">MNODULE_22310</name>
</gene>
<protein>
    <submittedName>
        <fullName evidence="1">DUF2997 domain-containing protein</fullName>
    </submittedName>
</protein>
<dbReference type="Pfam" id="PF11211">
    <property type="entry name" value="DUF2997"/>
    <property type="match status" value="1"/>
</dbReference>
<dbReference type="EMBL" id="VTOW01000007">
    <property type="protein sequence ID" value="NKE73498.1"/>
    <property type="molecule type" value="Genomic_DNA"/>
</dbReference>
<dbReference type="Proteomes" id="UP000534783">
    <property type="component" value="Unassembled WGS sequence"/>
</dbReference>
<reference evidence="1 2" key="1">
    <citation type="journal article" date="2020" name="Nature">
        <title>Bacterial chemolithoautotrophy via manganese oxidation.</title>
        <authorList>
            <person name="Yu H."/>
            <person name="Leadbetter J.R."/>
        </authorList>
    </citation>
    <scope>NUCLEOTIDE SEQUENCE [LARGE SCALE GENOMIC DNA]</scope>
    <source>
        <strain evidence="1 2">Mn-1</strain>
    </source>
</reference>
<dbReference type="RefSeq" id="WP_168063455.1">
    <property type="nucleotide sequence ID" value="NZ_VTOW01000007.1"/>
</dbReference>
<name>A0A7X6DU88_9BACT</name>
<sequence length="62" mass="6799">MKQILATFGPDGEIRIEAAGFTGSDCLEATRFLEEALGRVDAQSLTTDYYQTSNEGRLQQGQ</sequence>
<evidence type="ECO:0000313" key="1">
    <source>
        <dbReference type="EMBL" id="NKE73498.1"/>
    </source>
</evidence>